<dbReference type="InterPro" id="IPR051885">
    <property type="entry name" value="CC_CF"/>
</dbReference>
<keyword evidence="3" id="KW-0966">Cell projection</keyword>
<organism evidence="7 8">
    <name type="scientific">Plakobranchus ocellatus</name>
    <dbReference type="NCBI Taxonomy" id="259542"/>
    <lineage>
        <taxon>Eukaryota</taxon>
        <taxon>Metazoa</taxon>
        <taxon>Spiralia</taxon>
        <taxon>Lophotrochozoa</taxon>
        <taxon>Mollusca</taxon>
        <taxon>Gastropoda</taxon>
        <taxon>Heterobranchia</taxon>
        <taxon>Euthyneura</taxon>
        <taxon>Panpulmonata</taxon>
        <taxon>Sacoglossa</taxon>
        <taxon>Placobranchoidea</taxon>
        <taxon>Plakobranchidae</taxon>
        <taxon>Plakobranchus</taxon>
    </lineage>
</organism>
<keyword evidence="8" id="KW-1185">Reference proteome</keyword>
<sequence length="611" mass="69942">MAEAEEDSTALLSEEQPEAGDTNETDLKKEEAPEISGPDDAGPQAVSEEIEQVSNVEVKEEVPGDEQQPSATTEVDDENIDIPENDKPKEPVDSSGNVDVEPSVEKVESVEPVENVEASAAGEAGSEEAAKPEEDAEAQEGAEKTGDQSEQIKSEAEPSAEEEQEKGKLEEGQDAEAKDEVDAAAEEGEEQNPDEEGEEKPSKTEVPETEDDTVAVGESLSREATPDASKVELEQERPEATSPDQYGDQVEDREQRDEEGEFVEPVPEEEEDEEEIVETEQEEEEPAFRRQELIERYQDALAERDQLQQQNYGLQHKLAEHFKKKKADERQDYDKNVTDQEQRYLKYMAQLEELRRQDSTEKQSYRAYIEDAKNRCQEKKERVDAERKKFMEFKKQVALNALNSRSGKPIPPKDIEQYMVNEVKKEHEVVNVRLENIKLKNKLKKKEQQLKSKEELAEGLHLIDFEQLKIENQTYNEKIEERNEELLKLRKKITSTVQVLTHLKEKLQFVQGENLEQTNELKEVESELAKSRDILSRTKQARDALRIDNHKLRQNCGLLGSEPLLRDFEERKDESDELLARLETLKMRHAELTLHCNQVRRKIDQARLQAA</sequence>
<evidence type="ECO:0000256" key="2">
    <source>
        <dbReference type="ARBA" id="ARBA00023054"/>
    </source>
</evidence>
<evidence type="ECO:0000313" key="7">
    <source>
        <dbReference type="EMBL" id="GFO41833.1"/>
    </source>
</evidence>
<feature type="coiled-coil region" evidence="4">
    <location>
        <begin position="429"/>
        <end position="588"/>
    </location>
</feature>
<dbReference type="PANTHER" id="PTHR15654">
    <property type="entry name" value="COILED-COIL DOMAIN-CONTAINING PROTEIN 113-RELATED"/>
    <property type="match status" value="1"/>
</dbReference>
<feature type="domain" description="CCDC113/CCDC96 coiled-coil" evidence="6">
    <location>
        <begin position="424"/>
        <end position="597"/>
    </location>
</feature>
<protein>
    <submittedName>
        <fullName evidence="7">Coiled-coil domain-containing protein 96-like</fullName>
    </submittedName>
</protein>
<evidence type="ECO:0000256" key="4">
    <source>
        <dbReference type="SAM" id="Coils"/>
    </source>
</evidence>
<accession>A0AAV4DC49</accession>
<dbReference type="PANTHER" id="PTHR15654:SF1">
    <property type="entry name" value="COILED-COIL DOMAIN-CONTAINING PROTEIN 96"/>
    <property type="match status" value="1"/>
</dbReference>
<feature type="compositionally biased region" description="Basic and acidic residues" evidence="5">
    <location>
        <begin position="220"/>
        <end position="239"/>
    </location>
</feature>
<keyword evidence="2 4" id="KW-0175">Coiled coil</keyword>
<feature type="compositionally biased region" description="Basic and acidic residues" evidence="5">
    <location>
        <begin position="141"/>
        <end position="156"/>
    </location>
</feature>
<dbReference type="GO" id="GO:0036064">
    <property type="term" value="C:ciliary basal body"/>
    <property type="evidence" value="ECO:0007669"/>
    <property type="project" value="TreeGrafter"/>
</dbReference>
<feature type="compositionally biased region" description="Low complexity" evidence="5">
    <location>
        <begin position="110"/>
        <end position="124"/>
    </location>
</feature>
<dbReference type="GO" id="GO:0060271">
    <property type="term" value="P:cilium assembly"/>
    <property type="evidence" value="ECO:0007669"/>
    <property type="project" value="TreeGrafter"/>
</dbReference>
<feature type="compositionally biased region" description="Acidic residues" evidence="5">
    <location>
        <begin position="15"/>
        <end position="24"/>
    </location>
</feature>
<dbReference type="EMBL" id="BLXT01007728">
    <property type="protein sequence ID" value="GFO41833.1"/>
    <property type="molecule type" value="Genomic_DNA"/>
</dbReference>
<name>A0AAV4DC49_9GAST</name>
<reference evidence="7 8" key="1">
    <citation type="journal article" date="2021" name="Elife">
        <title>Chloroplast acquisition without the gene transfer in kleptoplastic sea slugs, Plakobranchus ocellatus.</title>
        <authorList>
            <person name="Maeda T."/>
            <person name="Takahashi S."/>
            <person name="Yoshida T."/>
            <person name="Shimamura S."/>
            <person name="Takaki Y."/>
            <person name="Nagai Y."/>
            <person name="Toyoda A."/>
            <person name="Suzuki Y."/>
            <person name="Arimoto A."/>
            <person name="Ishii H."/>
            <person name="Satoh N."/>
            <person name="Nishiyama T."/>
            <person name="Hasebe M."/>
            <person name="Maruyama T."/>
            <person name="Minagawa J."/>
            <person name="Obokata J."/>
            <person name="Shigenobu S."/>
        </authorList>
    </citation>
    <scope>NUCLEOTIDE SEQUENCE [LARGE SCALE GENOMIC DNA]</scope>
</reference>
<dbReference type="AlphaFoldDB" id="A0AAV4DC49"/>
<comment type="subcellular location">
    <subcellularLocation>
        <location evidence="1">Cell projection</location>
        <location evidence="1">Cilium</location>
    </subcellularLocation>
</comment>
<evidence type="ECO:0000256" key="3">
    <source>
        <dbReference type="ARBA" id="ARBA00023273"/>
    </source>
</evidence>
<evidence type="ECO:0000259" key="6">
    <source>
        <dbReference type="Pfam" id="PF13870"/>
    </source>
</evidence>
<evidence type="ECO:0000256" key="1">
    <source>
        <dbReference type="ARBA" id="ARBA00004138"/>
    </source>
</evidence>
<feature type="compositionally biased region" description="Acidic residues" evidence="5">
    <location>
        <begin position="182"/>
        <end position="198"/>
    </location>
</feature>
<dbReference type="InterPro" id="IPR025254">
    <property type="entry name" value="CCDC113/CCDC96_CC"/>
</dbReference>
<dbReference type="Proteomes" id="UP000735302">
    <property type="component" value="Unassembled WGS sequence"/>
</dbReference>
<proteinExistence type="predicted"/>
<feature type="compositionally biased region" description="Acidic residues" evidence="5">
    <location>
        <begin position="74"/>
        <end position="83"/>
    </location>
</feature>
<feature type="region of interest" description="Disordered" evidence="5">
    <location>
        <begin position="1"/>
        <end position="289"/>
    </location>
</feature>
<feature type="compositionally biased region" description="Acidic residues" evidence="5">
    <location>
        <begin position="257"/>
        <end position="285"/>
    </location>
</feature>
<feature type="coiled-coil region" evidence="4">
    <location>
        <begin position="290"/>
        <end position="396"/>
    </location>
</feature>
<evidence type="ECO:0000256" key="5">
    <source>
        <dbReference type="SAM" id="MobiDB-lite"/>
    </source>
</evidence>
<evidence type="ECO:0000313" key="8">
    <source>
        <dbReference type="Proteomes" id="UP000735302"/>
    </source>
</evidence>
<dbReference type="Pfam" id="PF13870">
    <property type="entry name" value="CCDC113_CCDC96_CC"/>
    <property type="match status" value="1"/>
</dbReference>
<dbReference type="GO" id="GO:0005930">
    <property type="term" value="C:axoneme"/>
    <property type="evidence" value="ECO:0007669"/>
    <property type="project" value="TreeGrafter"/>
</dbReference>
<comment type="caution">
    <text evidence="7">The sequence shown here is derived from an EMBL/GenBank/DDBJ whole genome shotgun (WGS) entry which is preliminary data.</text>
</comment>
<gene>
    <name evidence="7" type="ORF">PoB_006833800</name>
</gene>
<feature type="compositionally biased region" description="Basic and acidic residues" evidence="5">
    <location>
        <begin position="165"/>
        <end position="181"/>
    </location>
</feature>